<dbReference type="GeneID" id="94582605"/>
<dbReference type="RefSeq" id="XP_068138043.1">
    <property type="nucleotide sequence ID" value="XM_068281942.1"/>
</dbReference>
<name>A0A1D8N607_YARLL</name>
<reference evidence="1 2" key="1">
    <citation type="journal article" date="2016" name="PLoS ONE">
        <title>Sequence Assembly of Yarrowia lipolytica Strain W29/CLIB89 Shows Transposable Element Diversity.</title>
        <authorList>
            <person name="Magnan C."/>
            <person name="Yu J."/>
            <person name="Chang I."/>
            <person name="Jahn E."/>
            <person name="Kanomata Y."/>
            <person name="Wu J."/>
            <person name="Zeller M."/>
            <person name="Oakes M."/>
            <person name="Baldi P."/>
            <person name="Sandmeyer S."/>
        </authorList>
    </citation>
    <scope>NUCLEOTIDE SEQUENCE [LARGE SCALE GENOMIC DNA]</scope>
    <source>
        <strain evidence="2">CLIB89(W29)</strain>
    </source>
</reference>
<evidence type="ECO:0000313" key="1">
    <source>
        <dbReference type="EMBL" id="AOW01063.1"/>
    </source>
</evidence>
<dbReference type="EMBL" id="CP017554">
    <property type="protein sequence ID" value="AOW01063.1"/>
    <property type="molecule type" value="Genomic_DNA"/>
</dbReference>
<dbReference type="VEuPathDB" id="FungiDB:YALI1_B02073g"/>
<organism evidence="1 2">
    <name type="scientific">Yarrowia lipolytica</name>
    <name type="common">Candida lipolytica</name>
    <dbReference type="NCBI Taxonomy" id="4952"/>
    <lineage>
        <taxon>Eukaryota</taxon>
        <taxon>Fungi</taxon>
        <taxon>Dikarya</taxon>
        <taxon>Ascomycota</taxon>
        <taxon>Saccharomycotina</taxon>
        <taxon>Dipodascomycetes</taxon>
        <taxon>Dipodascales</taxon>
        <taxon>Dipodascales incertae sedis</taxon>
        <taxon>Yarrowia</taxon>
    </lineage>
</organism>
<gene>
    <name evidence="1" type="ORF">YALI1_B02073g</name>
</gene>
<accession>A0A1D8N607</accession>
<proteinExistence type="predicted"/>
<evidence type="ECO:0000313" key="2">
    <source>
        <dbReference type="Proteomes" id="UP000182444"/>
    </source>
</evidence>
<dbReference type="Proteomes" id="UP000182444">
    <property type="component" value="Chromosome 1B"/>
</dbReference>
<dbReference type="AlphaFoldDB" id="A0A1D8N607"/>
<protein>
    <submittedName>
        <fullName evidence="1">Uncharacterized protein</fullName>
    </submittedName>
</protein>
<sequence>MTLESRLKRTCLKANQFLTKNYRGDNPLHMLQLSCRLHLMAPKSRFARYKGIANEEVPQLRTRGLLTLKEHAADAADDD</sequence>